<dbReference type="STRING" id="37653.A0A0L8FRV7"/>
<dbReference type="EMBL" id="KQ427059">
    <property type="protein sequence ID" value="KOF67419.1"/>
    <property type="molecule type" value="Genomic_DNA"/>
</dbReference>
<evidence type="ECO:0000256" key="1">
    <source>
        <dbReference type="ARBA" id="ARBA00022618"/>
    </source>
</evidence>
<proteinExistence type="inferred from homology"/>
<dbReference type="InterPro" id="IPR013763">
    <property type="entry name" value="Cyclin-like_dom"/>
</dbReference>
<dbReference type="OrthoDB" id="769138at2759"/>
<evidence type="ECO:0000256" key="3">
    <source>
        <dbReference type="ARBA" id="ARBA00023306"/>
    </source>
</evidence>
<gene>
    <name evidence="6" type="ORF">OCBIM_22009634mg</name>
</gene>
<dbReference type="InterPro" id="IPR048258">
    <property type="entry name" value="Cyclins_cyclin-box"/>
</dbReference>
<dbReference type="SMART" id="SM00385">
    <property type="entry name" value="CYCLIN"/>
    <property type="match status" value="1"/>
</dbReference>
<evidence type="ECO:0000259" key="5">
    <source>
        <dbReference type="SMART" id="SM00385"/>
    </source>
</evidence>
<dbReference type="AlphaFoldDB" id="A0A0L8FRV7"/>
<dbReference type="KEGG" id="obi:106881559"/>
<reference evidence="6" key="1">
    <citation type="submission" date="2015-07" db="EMBL/GenBank/DDBJ databases">
        <title>MeaNS - Measles Nucleotide Surveillance Program.</title>
        <authorList>
            <person name="Tran T."/>
            <person name="Druce J."/>
        </authorList>
    </citation>
    <scope>NUCLEOTIDE SEQUENCE</scope>
    <source>
        <strain evidence="6">UCB-OBI-ISO-001</strain>
        <tissue evidence="6">Gonad</tissue>
    </source>
</reference>
<keyword evidence="1" id="KW-0132">Cell division</keyword>
<dbReference type="Gene3D" id="1.10.472.10">
    <property type="entry name" value="Cyclin-like"/>
    <property type="match status" value="2"/>
</dbReference>
<dbReference type="PROSITE" id="PS00292">
    <property type="entry name" value="CYCLINS"/>
    <property type="match status" value="1"/>
</dbReference>
<dbReference type="FunFam" id="1.10.472.10:FF:000006">
    <property type="entry name" value="Cyclin I"/>
    <property type="match status" value="1"/>
</dbReference>
<evidence type="ECO:0000256" key="4">
    <source>
        <dbReference type="RuleBase" id="RU000383"/>
    </source>
</evidence>
<sequence>MKFNLGIGDAQVLQMLSESINKERQQWKAKFFRRHGDTCVTGSQRDWAASWLVSVNRNFHFTPETVSLTLNILDRFLNSVKVPPKYLHCVAVSCFFLAAKTIEEDEVIPSTRELAAESQCGCSVSEILRMEREILGKLDWNLRNVSHIDFLHTIHALLLSMYPQYLYLGNMTPSHQLASLTSKVFRCLCNHRFMVFRPSVLVLAVFSLELESHIFHSWLQLTMMLQKITEVPTDQLINCREECSRYLSTKFHLPKPPVIYGHKKRVCVKRRLEQIEVDEIYDCIKHLYNEEYFSPPTNTEKVLPLSCSQNILQKREEECVKLQPVTAN</sequence>
<keyword evidence="2 4" id="KW-0195">Cyclin</keyword>
<organism evidence="6">
    <name type="scientific">Octopus bimaculoides</name>
    <name type="common">California two-spotted octopus</name>
    <dbReference type="NCBI Taxonomy" id="37653"/>
    <lineage>
        <taxon>Eukaryota</taxon>
        <taxon>Metazoa</taxon>
        <taxon>Spiralia</taxon>
        <taxon>Lophotrochozoa</taxon>
        <taxon>Mollusca</taxon>
        <taxon>Cephalopoda</taxon>
        <taxon>Coleoidea</taxon>
        <taxon>Octopodiformes</taxon>
        <taxon>Octopoda</taxon>
        <taxon>Incirrata</taxon>
        <taxon>Octopodidae</taxon>
        <taxon>Octopus</taxon>
    </lineage>
</organism>
<dbReference type="OMA" id="HYCLADS"/>
<protein>
    <recommendedName>
        <fullName evidence="5">Cyclin-like domain-containing protein</fullName>
    </recommendedName>
</protein>
<name>A0A0L8FRV7_OCTBM</name>
<dbReference type="InterPro" id="IPR039361">
    <property type="entry name" value="Cyclin"/>
</dbReference>
<evidence type="ECO:0000313" key="6">
    <source>
        <dbReference type="EMBL" id="KOF67419.1"/>
    </source>
</evidence>
<keyword evidence="3" id="KW-0131">Cell cycle</keyword>
<dbReference type="SUPFAM" id="SSF47954">
    <property type="entry name" value="Cyclin-like"/>
    <property type="match status" value="1"/>
</dbReference>
<dbReference type="PANTHER" id="PTHR10177">
    <property type="entry name" value="CYCLINS"/>
    <property type="match status" value="1"/>
</dbReference>
<dbReference type="InterPro" id="IPR006671">
    <property type="entry name" value="Cyclin_N"/>
</dbReference>
<dbReference type="Pfam" id="PF00134">
    <property type="entry name" value="Cyclin_N"/>
    <property type="match status" value="1"/>
</dbReference>
<dbReference type="InterPro" id="IPR036915">
    <property type="entry name" value="Cyclin-like_sf"/>
</dbReference>
<dbReference type="GO" id="GO:0051301">
    <property type="term" value="P:cell division"/>
    <property type="evidence" value="ECO:0007669"/>
    <property type="project" value="UniProtKB-KW"/>
</dbReference>
<evidence type="ECO:0000256" key="2">
    <source>
        <dbReference type="ARBA" id="ARBA00023127"/>
    </source>
</evidence>
<comment type="similarity">
    <text evidence="4">Belongs to the cyclin family.</text>
</comment>
<feature type="domain" description="Cyclin-like" evidence="5">
    <location>
        <begin position="50"/>
        <end position="136"/>
    </location>
</feature>
<accession>A0A0L8FRV7</accession>